<dbReference type="Proteomes" id="UP001500141">
    <property type="component" value="Unassembled WGS sequence"/>
</dbReference>
<organism evidence="2 3">
    <name type="scientific">Flavobacterium hankyongi</name>
    <dbReference type="NCBI Taxonomy" id="1176532"/>
    <lineage>
        <taxon>Bacteria</taxon>
        <taxon>Pseudomonadati</taxon>
        <taxon>Bacteroidota</taxon>
        <taxon>Flavobacteriia</taxon>
        <taxon>Flavobacteriales</taxon>
        <taxon>Flavobacteriaceae</taxon>
        <taxon>Flavobacterium</taxon>
    </lineage>
</organism>
<proteinExistence type="predicted"/>
<evidence type="ECO:0000256" key="1">
    <source>
        <dbReference type="SAM" id="Phobius"/>
    </source>
</evidence>
<evidence type="ECO:0000313" key="2">
    <source>
        <dbReference type="EMBL" id="GAA4771148.1"/>
    </source>
</evidence>
<protein>
    <submittedName>
        <fullName evidence="2">Uncharacterized protein</fullName>
    </submittedName>
</protein>
<comment type="caution">
    <text evidence="2">The sequence shown here is derived from an EMBL/GenBank/DDBJ whole genome shotgun (WGS) entry which is preliminary data.</text>
</comment>
<sequence>MLYSFLHNYYKLIVIIFLLIINGIKNPTKYITISIQSKVPDTIEILCAISDNKAINGSPINQNRLLELTSFFHATSIKLMNENNHKPSGNENFIQLGINMSLFIVKFLIARITLDKPIALNHENIFNDSTLKETYIKPPKKTDRKGKRFFIILYKNH</sequence>
<name>A0ABP9A039_9FLAO</name>
<reference evidence="3" key="1">
    <citation type="journal article" date="2019" name="Int. J. Syst. Evol. Microbiol.">
        <title>The Global Catalogue of Microorganisms (GCM) 10K type strain sequencing project: providing services to taxonomists for standard genome sequencing and annotation.</title>
        <authorList>
            <consortium name="The Broad Institute Genomics Platform"/>
            <consortium name="The Broad Institute Genome Sequencing Center for Infectious Disease"/>
            <person name="Wu L."/>
            <person name="Ma J."/>
        </authorList>
    </citation>
    <scope>NUCLEOTIDE SEQUENCE [LARGE SCALE GENOMIC DNA]</scope>
    <source>
        <strain evidence="3">JCM 18198</strain>
    </source>
</reference>
<keyword evidence="3" id="KW-1185">Reference proteome</keyword>
<accession>A0ABP9A039</accession>
<keyword evidence="1" id="KW-0472">Membrane</keyword>
<keyword evidence="1" id="KW-0812">Transmembrane</keyword>
<keyword evidence="1" id="KW-1133">Transmembrane helix</keyword>
<gene>
    <name evidence="2" type="ORF">GCM10023230_21720</name>
</gene>
<evidence type="ECO:0000313" key="3">
    <source>
        <dbReference type="Proteomes" id="UP001500141"/>
    </source>
</evidence>
<dbReference type="EMBL" id="BAABIP010000018">
    <property type="protein sequence ID" value="GAA4771148.1"/>
    <property type="molecule type" value="Genomic_DNA"/>
</dbReference>
<feature type="transmembrane region" description="Helical" evidence="1">
    <location>
        <begin position="6"/>
        <end position="24"/>
    </location>
</feature>